<proteinExistence type="predicted"/>
<dbReference type="PROSITE" id="PS51257">
    <property type="entry name" value="PROKAR_LIPOPROTEIN"/>
    <property type="match status" value="1"/>
</dbReference>
<gene>
    <name evidence="6" type="ORF">CONCODRAFT_14242</name>
</gene>
<dbReference type="InterPro" id="IPR000276">
    <property type="entry name" value="GPCR_Rhodpsn"/>
</dbReference>
<dbReference type="GO" id="GO:0016020">
    <property type="term" value="C:membrane"/>
    <property type="evidence" value="ECO:0007669"/>
    <property type="project" value="UniProtKB-SubCell"/>
</dbReference>
<keyword evidence="2 5" id="KW-0812">Transmembrane</keyword>
<keyword evidence="3 5" id="KW-1133">Transmembrane helix</keyword>
<feature type="transmembrane region" description="Helical" evidence="5">
    <location>
        <begin position="20"/>
        <end position="45"/>
    </location>
</feature>
<comment type="subcellular location">
    <subcellularLocation>
        <location evidence="1">Membrane</location>
    </subcellularLocation>
</comment>
<accession>A0A137NPD4</accession>
<evidence type="ECO:0000256" key="5">
    <source>
        <dbReference type="SAM" id="Phobius"/>
    </source>
</evidence>
<feature type="transmembrane region" description="Helical" evidence="5">
    <location>
        <begin position="57"/>
        <end position="87"/>
    </location>
</feature>
<dbReference type="AlphaFoldDB" id="A0A137NPD4"/>
<evidence type="ECO:0000313" key="7">
    <source>
        <dbReference type="Proteomes" id="UP000070444"/>
    </source>
</evidence>
<organism evidence="6 7">
    <name type="scientific">Conidiobolus coronatus (strain ATCC 28846 / CBS 209.66 / NRRL 28638)</name>
    <name type="common">Delacroixia coronata</name>
    <dbReference type="NCBI Taxonomy" id="796925"/>
    <lineage>
        <taxon>Eukaryota</taxon>
        <taxon>Fungi</taxon>
        <taxon>Fungi incertae sedis</taxon>
        <taxon>Zoopagomycota</taxon>
        <taxon>Entomophthoromycotina</taxon>
        <taxon>Entomophthoromycetes</taxon>
        <taxon>Entomophthorales</taxon>
        <taxon>Ancylistaceae</taxon>
        <taxon>Conidiobolus</taxon>
    </lineage>
</organism>
<evidence type="ECO:0000256" key="1">
    <source>
        <dbReference type="ARBA" id="ARBA00004370"/>
    </source>
</evidence>
<reference evidence="6 7" key="1">
    <citation type="journal article" date="2015" name="Genome Biol. Evol.">
        <title>Phylogenomic analyses indicate that early fungi evolved digesting cell walls of algal ancestors of land plants.</title>
        <authorList>
            <person name="Chang Y."/>
            <person name="Wang S."/>
            <person name="Sekimoto S."/>
            <person name="Aerts A.L."/>
            <person name="Choi C."/>
            <person name="Clum A."/>
            <person name="LaButti K.M."/>
            <person name="Lindquist E.A."/>
            <person name="Yee Ngan C."/>
            <person name="Ohm R.A."/>
            <person name="Salamov A.A."/>
            <person name="Grigoriev I.V."/>
            <person name="Spatafora J.W."/>
            <person name="Berbee M.L."/>
        </authorList>
    </citation>
    <scope>NUCLEOTIDE SEQUENCE [LARGE SCALE GENOMIC DNA]</scope>
    <source>
        <strain evidence="6 7">NRRL 28638</strain>
    </source>
</reference>
<feature type="transmembrane region" description="Helical" evidence="5">
    <location>
        <begin position="230"/>
        <end position="253"/>
    </location>
</feature>
<keyword evidence="7" id="KW-1185">Reference proteome</keyword>
<dbReference type="Gene3D" id="1.20.1070.10">
    <property type="entry name" value="Rhodopsin 7-helix transmembrane proteins"/>
    <property type="match status" value="1"/>
</dbReference>
<dbReference type="PROSITE" id="PS00237">
    <property type="entry name" value="G_PROTEIN_RECEP_F1_1"/>
    <property type="match status" value="1"/>
</dbReference>
<evidence type="ECO:0000256" key="2">
    <source>
        <dbReference type="ARBA" id="ARBA00022692"/>
    </source>
</evidence>
<feature type="transmembrane region" description="Helical" evidence="5">
    <location>
        <begin position="273"/>
        <end position="292"/>
    </location>
</feature>
<dbReference type="GO" id="GO:0004930">
    <property type="term" value="F:G protein-coupled receptor activity"/>
    <property type="evidence" value="ECO:0007669"/>
    <property type="project" value="InterPro"/>
</dbReference>
<sequence>MSSLLEKKLKTQEIAKDFLIPFSVQGLILGIAGCVLTVPVIYIILKSNLRKLHSDLVMSGILCFNNLIISTSLFFTSIFILCGYNAIVYNDYLCDTQMITMTVPLVINSYIISLISFERCLLIVYNIKLSNLIYIVFTFTLFAIPMAFTFRGLIVDHTIISMTGVYAIASPAMSTKFPILAVYLGLGLISMVVVIASYINILVFRIAHLNQNRQNLNISKEEIFKQKLRIIFKSLLILFLFLFNHSGKLWMLFNDVVLKAPRTLLLDAITENLIIYSTITDVTLLLVMNIEIRKKFWNFFKLKSNE</sequence>
<dbReference type="Proteomes" id="UP000070444">
    <property type="component" value="Unassembled WGS sequence"/>
</dbReference>
<dbReference type="EMBL" id="KQ965384">
    <property type="protein sequence ID" value="KXN64595.1"/>
    <property type="molecule type" value="Genomic_DNA"/>
</dbReference>
<protein>
    <recommendedName>
        <fullName evidence="8">G-protein coupled receptors family 1 profile domain-containing protein</fullName>
    </recommendedName>
</protein>
<dbReference type="SUPFAM" id="SSF81321">
    <property type="entry name" value="Family A G protein-coupled receptor-like"/>
    <property type="match status" value="1"/>
</dbReference>
<name>A0A137NPD4_CONC2</name>
<feature type="transmembrane region" description="Helical" evidence="5">
    <location>
        <begin position="180"/>
        <end position="204"/>
    </location>
</feature>
<feature type="transmembrane region" description="Helical" evidence="5">
    <location>
        <begin position="107"/>
        <end position="125"/>
    </location>
</feature>
<evidence type="ECO:0000256" key="3">
    <source>
        <dbReference type="ARBA" id="ARBA00022989"/>
    </source>
</evidence>
<evidence type="ECO:0000256" key="4">
    <source>
        <dbReference type="ARBA" id="ARBA00023136"/>
    </source>
</evidence>
<evidence type="ECO:0008006" key="8">
    <source>
        <dbReference type="Google" id="ProtNLM"/>
    </source>
</evidence>
<evidence type="ECO:0000313" key="6">
    <source>
        <dbReference type="EMBL" id="KXN64595.1"/>
    </source>
</evidence>
<feature type="transmembrane region" description="Helical" evidence="5">
    <location>
        <begin position="132"/>
        <end position="154"/>
    </location>
</feature>
<keyword evidence="4 5" id="KW-0472">Membrane</keyword>